<proteinExistence type="inferred from homology"/>
<evidence type="ECO:0000259" key="6">
    <source>
        <dbReference type="Pfam" id="PF08646"/>
    </source>
</evidence>
<name>A0ABQ5DKD1_9ASTR</name>
<accession>A0ABQ5DKD1</accession>
<organism evidence="7 8">
    <name type="scientific">Tanacetum coccineum</name>
    <dbReference type="NCBI Taxonomy" id="301880"/>
    <lineage>
        <taxon>Eukaryota</taxon>
        <taxon>Viridiplantae</taxon>
        <taxon>Streptophyta</taxon>
        <taxon>Embryophyta</taxon>
        <taxon>Tracheophyta</taxon>
        <taxon>Spermatophyta</taxon>
        <taxon>Magnoliopsida</taxon>
        <taxon>eudicotyledons</taxon>
        <taxon>Gunneridae</taxon>
        <taxon>Pentapetalae</taxon>
        <taxon>asterids</taxon>
        <taxon>campanulids</taxon>
        <taxon>Asterales</taxon>
        <taxon>Asteraceae</taxon>
        <taxon>Asteroideae</taxon>
        <taxon>Anthemideae</taxon>
        <taxon>Anthemidinae</taxon>
        <taxon>Tanacetum</taxon>
    </lineage>
</organism>
<evidence type="ECO:0000256" key="3">
    <source>
        <dbReference type="ARBA" id="ARBA00022771"/>
    </source>
</evidence>
<reference evidence="7" key="2">
    <citation type="submission" date="2022-01" db="EMBL/GenBank/DDBJ databases">
        <authorList>
            <person name="Yamashiro T."/>
            <person name="Shiraishi A."/>
            <person name="Satake H."/>
            <person name="Nakayama K."/>
        </authorList>
    </citation>
    <scope>NUCLEOTIDE SEQUENCE</scope>
</reference>
<evidence type="ECO:0000256" key="2">
    <source>
        <dbReference type="ARBA" id="ARBA00022723"/>
    </source>
</evidence>
<evidence type="ECO:0000256" key="4">
    <source>
        <dbReference type="ARBA" id="ARBA00022833"/>
    </source>
</evidence>
<dbReference type="CDD" id="cd04476">
    <property type="entry name" value="RPA1_DBD_C"/>
    <property type="match status" value="1"/>
</dbReference>
<dbReference type="PANTHER" id="PTHR47165:SF4">
    <property type="entry name" value="OS03G0429900 PROTEIN"/>
    <property type="match status" value="1"/>
</dbReference>
<keyword evidence="2" id="KW-0479">Metal-binding</keyword>
<comment type="similarity">
    <text evidence="1">Belongs to the replication factor A protein 1 family.</text>
</comment>
<dbReference type="InterPro" id="IPR013955">
    <property type="entry name" value="Rep_factor-A_C"/>
</dbReference>
<keyword evidence="8" id="KW-1185">Reference proteome</keyword>
<keyword evidence="5" id="KW-0238">DNA-binding</keyword>
<dbReference type="InterPro" id="IPR047192">
    <property type="entry name" value="Euk_RPA1_DBD_C"/>
</dbReference>
<feature type="domain" description="Replication factor A C-terminal" evidence="6">
    <location>
        <begin position="194"/>
        <end position="313"/>
    </location>
</feature>
<dbReference type="Proteomes" id="UP001151760">
    <property type="component" value="Unassembled WGS sequence"/>
</dbReference>
<keyword evidence="3" id="KW-0863">Zinc-finger</keyword>
<comment type="caution">
    <text evidence="7">The sequence shown here is derived from an EMBL/GenBank/DDBJ whole genome shotgun (WGS) entry which is preliminary data.</text>
</comment>
<dbReference type="Gene3D" id="2.40.50.140">
    <property type="entry name" value="Nucleic acid-binding proteins"/>
    <property type="match status" value="1"/>
</dbReference>
<dbReference type="SUPFAM" id="SSF50249">
    <property type="entry name" value="Nucleic acid-binding proteins"/>
    <property type="match status" value="1"/>
</dbReference>
<keyword evidence="4" id="KW-0862">Zinc</keyword>
<evidence type="ECO:0000256" key="5">
    <source>
        <dbReference type="ARBA" id="ARBA00023125"/>
    </source>
</evidence>
<dbReference type="InterPro" id="IPR012340">
    <property type="entry name" value="NA-bd_OB-fold"/>
</dbReference>
<dbReference type="Pfam" id="PF08646">
    <property type="entry name" value="Rep_fac-A_C"/>
    <property type="match status" value="1"/>
</dbReference>
<evidence type="ECO:0000256" key="1">
    <source>
        <dbReference type="ARBA" id="ARBA00005690"/>
    </source>
</evidence>
<dbReference type="EMBL" id="BQNB010015407">
    <property type="protein sequence ID" value="GJT39686.1"/>
    <property type="molecule type" value="Genomic_DNA"/>
</dbReference>
<evidence type="ECO:0000313" key="8">
    <source>
        <dbReference type="Proteomes" id="UP001151760"/>
    </source>
</evidence>
<evidence type="ECO:0000313" key="7">
    <source>
        <dbReference type="EMBL" id="GJT39686.1"/>
    </source>
</evidence>
<sequence>MVYRITNFIYENTKPYLQTLENKISLKFGKITSFHALPEKQSEFPEHHFEFVAYNQLSSRVPYRDKNSKIVYPMLTDYLGCIRSINDIIPFGDANKGQGWLRKVDIENLEMWYELVKLFNKEEIEKLSRPIIIAVSSCKVSKYRATFATYYYINPQTPEAEYRYENLEQEKLKNKQTLHTLIQQNPEIFSGVRFTCEATITSVAENRSWNYSSCSQCNKKSTKADDIYTCEDHGIQDPLTYRYSFKATVSDATVVAYFTFFTKAGEKITGGPCSELVAKYKSMDQRQLPIELVNIIGKTQIFQIHFTPSTRRGSDQFKVVDILDIHPALETEHTETTIKTYIHLQF</sequence>
<dbReference type="PANTHER" id="PTHR47165">
    <property type="entry name" value="OS03G0429900 PROTEIN"/>
    <property type="match status" value="1"/>
</dbReference>
<protein>
    <submittedName>
        <fullName evidence="7">Nucleic acid-binding, OB-fold protein</fullName>
    </submittedName>
</protein>
<reference evidence="7" key="1">
    <citation type="journal article" date="2022" name="Int. J. Mol. Sci.">
        <title>Draft Genome of Tanacetum Coccineum: Genomic Comparison of Closely Related Tanacetum-Family Plants.</title>
        <authorList>
            <person name="Yamashiro T."/>
            <person name="Shiraishi A."/>
            <person name="Nakayama K."/>
            <person name="Satake H."/>
        </authorList>
    </citation>
    <scope>NUCLEOTIDE SEQUENCE</scope>
</reference>
<gene>
    <name evidence="7" type="ORF">Tco_0939551</name>
</gene>